<protein>
    <submittedName>
        <fullName evidence="1">Uncharacterized protein</fullName>
    </submittedName>
</protein>
<keyword evidence="2" id="KW-1185">Reference proteome</keyword>
<accession>A0A1W1YY70</accession>
<dbReference type="RefSeq" id="WP_084233376.1">
    <property type="nucleotide sequence ID" value="NZ_FWXW01000001.1"/>
</dbReference>
<dbReference type="NCBIfam" id="NF041539">
    <property type="entry name" value="choice_anch_R"/>
    <property type="match status" value="1"/>
</dbReference>
<organism evidence="1 2">
    <name type="scientific">Papillibacter cinnamivorans DSM 12816</name>
    <dbReference type="NCBI Taxonomy" id="1122930"/>
    <lineage>
        <taxon>Bacteria</taxon>
        <taxon>Bacillati</taxon>
        <taxon>Bacillota</taxon>
        <taxon>Clostridia</taxon>
        <taxon>Eubacteriales</taxon>
        <taxon>Oscillospiraceae</taxon>
        <taxon>Papillibacter</taxon>
    </lineage>
</organism>
<dbReference type="EMBL" id="FWXW01000001">
    <property type="protein sequence ID" value="SMC41022.1"/>
    <property type="molecule type" value="Genomic_DNA"/>
</dbReference>
<gene>
    <name evidence="1" type="ORF">SAMN02745168_0765</name>
</gene>
<evidence type="ECO:0000313" key="2">
    <source>
        <dbReference type="Proteomes" id="UP000192790"/>
    </source>
</evidence>
<dbReference type="Proteomes" id="UP000192790">
    <property type="component" value="Unassembled WGS sequence"/>
</dbReference>
<dbReference type="OrthoDB" id="1864268at2"/>
<dbReference type="AlphaFoldDB" id="A0A1W1YY70"/>
<name>A0A1W1YY70_9FIRM</name>
<proteinExistence type="predicted"/>
<reference evidence="1 2" key="1">
    <citation type="submission" date="2017-04" db="EMBL/GenBank/DDBJ databases">
        <authorList>
            <person name="Afonso C.L."/>
            <person name="Miller P.J."/>
            <person name="Scott M.A."/>
            <person name="Spackman E."/>
            <person name="Goraichik I."/>
            <person name="Dimitrov K.M."/>
            <person name="Suarez D.L."/>
            <person name="Swayne D.E."/>
        </authorList>
    </citation>
    <scope>NUCLEOTIDE SEQUENCE [LARGE SCALE GENOMIC DNA]</scope>
    <source>
        <strain evidence="1 2">DSM 12816</strain>
    </source>
</reference>
<dbReference type="STRING" id="1122930.SAMN02745168_0765"/>
<evidence type="ECO:0000313" key="1">
    <source>
        <dbReference type="EMBL" id="SMC41022.1"/>
    </source>
</evidence>
<sequence length="405" mass="41573">MAITTITDDLNIIAALDDEPNDSGGLTAAALKSKFDEAGNALKTYVNGTLIPELDAVHLPYQYGVSGGQTIKEALDAATAGEIPDGSITALKLASDSVTTAKILDGNVTKAKLASILSSAIDNNTINILRLKLQQSLSHADIDAYSDLMADNSLLDFSSAASAGVSGGSVFAGIASGSVVGSIEFCNTTYGNVGQTFTAGVNTSVTSVSVVARGVGVDSGRTLSCAIYSTSGGLPNTLLYSAASSVSITNTGGTYTFTFSDANITKDAVYALVFTSNGGNDEYPNQMSTSSGTGYAFGNLIYTNAAKTVWSASTGDLWFTIHCANGDAIWSSVPTTEAITYAAVTADTTPGAGTITWYLSDDGTNWTEITAEDAVQDVSFDAAYLYLKCALTGNATVEAVAYGGY</sequence>